<feature type="active site" description="Proton acceptor" evidence="8">
    <location>
        <position position="66"/>
    </location>
</feature>
<comment type="catalytic activity">
    <reaction evidence="7 8">
        <text>shikimate + NADP(+) = 3-dehydroshikimate + NADPH + H(+)</text>
        <dbReference type="Rhea" id="RHEA:17737"/>
        <dbReference type="ChEBI" id="CHEBI:15378"/>
        <dbReference type="ChEBI" id="CHEBI:16630"/>
        <dbReference type="ChEBI" id="CHEBI:36208"/>
        <dbReference type="ChEBI" id="CHEBI:57783"/>
        <dbReference type="ChEBI" id="CHEBI:58349"/>
        <dbReference type="EC" id="1.1.1.25"/>
    </reaction>
</comment>
<evidence type="ECO:0000256" key="8">
    <source>
        <dbReference type="HAMAP-Rule" id="MF_00222"/>
    </source>
</evidence>
<dbReference type="GO" id="GO:0008652">
    <property type="term" value="P:amino acid biosynthetic process"/>
    <property type="evidence" value="ECO:0007669"/>
    <property type="project" value="UniProtKB-KW"/>
</dbReference>
<dbReference type="GO" id="GO:0009423">
    <property type="term" value="P:chorismate biosynthetic process"/>
    <property type="evidence" value="ECO:0007669"/>
    <property type="project" value="UniProtKB-UniRule"/>
</dbReference>
<feature type="binding site" evidence="8">
    <location>
        <begin position="15"/>
        <end position="17"/>
    </location>
    <ligand>
        <name>shikimate</name>
        <dbReference type="ChEBI" id="CHEBI:36208"/>
    </ligand>
</feature>
<evidence type="ECO:0000259" key="11">
    <source>
        <dbReference type="Pfam" id="PF18317"/>
    </source>
</evidence>
<comment type="caution">
    <text evidence="8">Lacks conserved residue(s) required for the propagation of feature annotation.</text>
</comment>
<dbReference type="EC" id="1.1.1.25" evidence="2 8"/>
<feature type="domain" description="SDH C-terminal" evidence="11">
    <location>
        <begin position="243"/>
        <end position="270"/>
    </location>
</feature>
<evidence type="ECO:0000256" key="4">
    <source>
        <dbReference type="ARBA" id="ARBA00022857"/>
    </source>
</evidence>
<dbReference type="Gene3D" id="3.40.50.10860">
    <property type="entry name" value="Leucine Dehydrogenase, chain A, domain 1"/>
    <property type="match status" value="1"/>
</dbReference>
<gene>
    <name evidence="8" type="primary">aroE</name>
    <name evidence="12" type="ORF">DFR57_11124</name>
</gene>
<dbReference type="GO" id="GO:0005829">
    <property type="term" value="C:cytosol"/>
    <property type="evidence" value="ECO:0007669"/>
    <property type="project" value="TreeGrafter"/>
</dbReference>
<comment type="similarity">
    <text evidence="8">Belongs to the shikimate dehydrogenase family.</text>
</comment>
<comment type="caution">
    <text evidence="12">The sequence shown here is derived from an EMBL/GenBank/DDBJ whole genome shotgun (WGS) entry which is preliminary data.</text>
</comment>
<evidence type="ECO:0000256" key="5">
    <source>
        <dbReference type="ARBA" id="ARBA00023002"/>
    </source>
</evidence>
<dbReference type="CDD" id="cd01065">
    <property type="entry name" value="NAD_bind_Shikimate_DH"/>
    <property type="match status" value="1"/>
</dbReference>
<name>A0A368XDI7_9BACI</name>
<evidence type="ECO:0000256" key="7">
    <source>
        <dbReference type="ARBA" id="ARBA00049442"/>
    </source>
</evidence>
<dbReference type="RefSeq" id="WP_114353591.1">
    <property type="nucleotide sequence ID" value="NZ_QPJJ01000011.1"/>
</dbReference>
<dbReference type="InterPro" id="IPR011342">
    <property type="entry name" value="Shikimate_DH"/>
</dbReference>
<feature type="domain" description="Shikimate dehydrogenase substrate binding N-terminal" evidence="10">
    <location>
        <begin position="7"/>
        <end position="89"/>
    </location>
</feature>
<evidence type="ECO:0000256" key="1">
    <source>
        <dbReference type="ARBA" id="ARBA00004871"/>
    </source>
</evidence>
<feature type="binding site" evidence="8">
    <location>
        <position position="87"/>
    </location>
    <ligand>
        <name>shikimate</name>
        <dbReference type="ChEBI" id="CHEBI:36208"/>
    </ligand>
</feature>
<comment type="function">
    <text evidence="8">Involved in the biosynthesis of the chorismate, which leads to the biosynthesis of aromatic amino acids. Catalyzes the reversible NADPH linked reduction of 3-dehydroshikimate (DHSA) to yield shikimate (SA).</text>
</comment>
<organism evidence="12 13">
    <name type="scientific">Saliterribacillus persicus</name>
    <dbReference type="NCBI Taxonomy" id="930114"/>
    <lineage>
        <taxon>Bacteria</taxon>
        <taxon>Bacillati</taxon>
        <taxon>Bacillota</taxon>
        <taxon>Bacilli</taxon>
        <taxon>Bacillales</taxon>
        <taxon>Bacillaceae</taxon>
        <taxon>Saliterribacillus</taxon>
    </lineage>
</organism>
<comment type="subunit">
    <text evidence="8">Homodimer.</text>
</comment>
<dbReference type="OrthoDB" id="9792692at2"/>
<feature type="binding site" evidence="8">
    <location>
        <position position="62"/>
    </location>
    <ligand>
        <name>shikimate</name>
        <dbReference type="ChEBI" id="CHEBI:36208"/>
    </ligand>
</feature>
<dbReference type="InterPro" id="IPR036291">
    <property type="entry name" value="NAD(P)-bd_dom_sf"/>
</dbReference>
<evidence type="ECO:0000259" key="9">
    <source>
        <dbReference type="Pfam" id="PF01488"/>
    </source>
</evidence>
<dbReference type="GO" id="GO:0004764">
    <property type="term" value="F:shikimate 3-dehydrogenase (NADP+) activity"/>
    <property type="evidence" value="ECO:0007669"/>
    <property type="project" value="UniProtKB-UniRule"/>
</dbReference>
<feature type="binding site" evidence="8">
    <location>
        <position position="222"/>
    </location>
    <ligand>
        <name>shikimate</name>
        <dbReference type="ChEBI" id="CHEBI:36208"/>
    </ligand>
</feature>
<protein>
    <recommendedName>
        <fullName evidence="2 8">Shikimate dehydrogenase (NADP(+))</fullName>
        <shortName evidence="8">SDH</shortName>
        <ecNumber evidence="2 8">1.1.1.25</ecNumber>
    </recommendedName>
</protein>
<comment type="pathway">
    <text evidence="1 8">Metabolic intermediate biosynthesis; chorismate biosynthesis; chorismate from D-erythrose 4-phosphate and phosphoenolpyruvate: step 4/7.</text>
</comment>
<dbReference type="InterPro" id="IPR041121">
    <property type="entry name" value="SDH_C"/>
</dbReference>
<keyword evidence="5 8" id="KW-0560">Oxidoreductase</keyword>
<dbReference type="InterPro" id="IPR013708">
    <property type="entry name" value="Shikimate_DH-bd_N"/>
</dbReference>
<evidence type="ECO:0000313" key="12">
    <source>
        <dbReference type="EMBL" id="RCW65296.1"/>
    </source>
</evidence>
<dbReference type="GO" id="GO:0019632">
    <property type="term" value="P:shikimate metabolic process"/>
    <property type="evidence" value="ECO:0007669"/>
    <property type="project" value="InterPro"/>
</dbReference>
<dbReference type="InterPro" id="IPR022893">
    <property type="entry name" value="Shikimate_DH_fam"/>
</dbReference>
<feature type="binding site" evidence="8">
    <location>
        <begin position="128"/>
        <end position="132"/>
    </location>
    <ligand>
        <name>NADP(+)</name>
        <dbReference type="ChEBI" id="CHEBI:58349"/>
    </ligand>
</feature>
<feature type="binding site" evidence="8">
    <location>
        <position position="243"/>
    </location>
    <ligand>
        <name>NADP(+)</name>
        <dbReference type="ChEBI" id="CHEBI:58349"/>
    </ligand>
</feature>
<dbReference type="InterPro" id="IPR006151">
    <property type="entry name" value="Shikm_DH/Glu-tRNA_Rdtase"/>
</dbReference>
<dbReference type="Pfam" id="PF18317">
    <property type="entry name" value="SDH_C"/>
    <property type="match status" value="1"/>
</dbReference>
<dbReference type="HAMAP" id="MF_00222">
    <property type="entry name" value="Shikimate_DH_AroE"/>
    <property type="match status" value="1"/>
</dbReference>
<keyword evidence="6 8" id="KW-0057">Aromatic amino acid biosynthesis</keyword>
<dbReference type="GO" id="GO:0050661">
    <property type="term" value="F:NADP binding"/>
    <property type="evidence" value="ECO:0007669"/>
    <property type="project" value="InterPro"/>
</dbReference>
<proteinExistence type="inferred from homology"/>
<sequence length="280" mass="31392">MSLSLGLIGNPIGHSLSPWIHTNFLEKANINGNYRLYEGDINKLPDILKKLRQNNIAGFNVTVPYKQTILPYIDDIDKDARVLGAVNTVLNDNGRWVGYNTDGQGYVRSVITANPSILNKDTKILMLGAGGAARGIYRALVNQDVNRIDIANRSEEKAIDLLHLNNREVKSDFIDFGTAEENLGDYDFIVQTTSVGMKPKQDNQIIKLDHLKKNALVSDIVYQPITTQLLKDAKFRGANIHHGHAMLLYQAQLAFEIWTGEKLNVENMLQPLEQKLRGEN</sequence>
<dbReference type="EMBL" id="QPJJ01000011">
    <property type="protein sequence ID" value="RCW65296.1"/>
    <property type="molecule type" value="Genomic_DNA"/>
</dbReference>
<accession>A0A368XDI7</accession>
<feature type="domain" description="Quinate/shikimate 5-dehydrogenase/glutamyl-tRNA reductase" evidence="9">
    <location>
        <begin position="120"/>
        <end position="195"/>
    </location>
</feature>
<dbReference type="InterPro" id="IPR046346">
    <property type="entry name" value="Aminoacid_DH-like_N_sf"/>
</dbReference>
<dbReference type="SUPFAM" id="SSF51735">
    <property type="entry name" value="NAD(P)-binding Rossmann-fold domains"/>
    <property type="match status" value="1"/>
</dbReference>
<dbReference type="AlphaFoldDB" id="A0A368XDI7"/>
<feature type="binding site" evidence="8">
    <location>
        <position position="220"/>
    </location>
    <ligand>
        <name>NADP(+)</name>
        <dbReference type="ChEBI" id="CHEBI:58349"/>
    </ligand>
</feature>
<dbReference type="GO" id="GO:0009073">
    <property type="term" value="P:aromatic amino acid family biosynthetic process"/>
    <property type="evidence" value="ECO:0007669"/>
    <property type="project" value="UniProtKB-KW"/>
</dbReference>
<feature type="binding site" evidence="8">
    <location>
        <position position="250"/>
    </location>
    <ligand>
        <name>shikimate</name>
        <dbReference type="ChEBI" id="CHEBI:36208"/>
    </ligand>
</feature>
<evidence type="ECO:0000313" key="13">
    <source>
        <dbReference type="Proteomes" id="UP000252585"/>
    </source>
</evidence>
<dbReference type="Pfam" id="PF01488">
    <property type="entry name" value="Shikimate_DH"/>
    <property type="match status" value="1"/>
</dbReference>
<dbReference type="Pfam" id="PF08501">
    <property type="entry name" value="Shikimate_dh_N"/>
    <property type="match status" value="1"/>
</dbReference>
<evidence type="ECO:0000259" key="10">
    <source>
        <dbReference type="Pfam" id="PF08501"/>
    </source>
</evidence>
<evidence type="ECO:0000256" key="2">
    <source>
        <dbReference type="ARBA" id="ARBA00012962"/>
    </source>
</evidence>
<dbReference type="Gene3D" id="3.40.50.720">
    <property type="entry name" value="NAD(P)-binding Rossmann-like Domain"/>
    <property type="match status" value="1"/>
</dbReference>
<reference evidence="12 13" key="1">
    <citation type="submission" date="2018-07" db="EMBL/GenBank/DDBJ databases">
        <title>Genomic Encyclopedia of Type Strains, Phase IV (KMG-IV): sequencing the most valuable type-strain genomes for metagenomic binning, comparative biology and taxonomic classification.</title>
        <authorList>
            <person name="Goeker M."/>
        </authorList>
    </citation>
    <scope>NUCLEOTIDE SEQUENCE [LARGE SCALE GENOMIC DNA]</scope>
    <source>
        <strain evidence="12 13">DSM 27696</strain>
    </source>
</reference>
<dbReference type="SUPFAM" id="SSF53223">
    <property type="entry name" value="Aminoacid dehydrogenase-like, N-terminal domain"/>
    <property type="match status" value="1"/>
</dbReference>
<evidence type="ECO:0000256" key="6">
    <source>
        <dbReference type="ARBA" id="ARBA00023141"/>
    </source>
</evidence>
<dbReference type="Proteomes" id="UP000252585">
    <property type="component" value="Unassembled WGS sequence"/>
</dbReference>
<keyword evidence="13" id="KW-1185">Reference proteome</keyword>
<dbReference type="PANTHER" id="PTHR21089:SF1">
    <property type="entry name" value="BIFUNCTIONAL 3-DEHYDROQUINATE DEHYDRATASE_SHIKIMATE DEHYDROGENASE, CHLOROPLASTIC"/>
    <property type="match status" value="1"/>
</dbReference>
<dbReference type="PANTHER" id="PTHR21089">
    <property type="entry name" value="SHIKIMATE DEHYDROGENASE"/>
    <property type="match status" value="1"/>
</dbReference>
<dbReference type="NCBIfam" id="TIGR00507">
    <property type="entry name" value="aroE"/>
    <property type="match status" value="1"/>
</dbReference>
<evidence type="ECO:0000256" key="3">
    <source>
        <dbReference type="ARBA" id="ARBA00022605"/>
    </source>
</evidence>
<feature type="binding site" evidence="8">
    <location>
        <position position="102"/>
    </location>
    <ligand>
        <name>shikimate</name>
        <dbReference type="ChEBI" id="CHEBI:36208"/>
    </ligand>
</feature>
<dbReference type="UniPathway" id="UPA00053">
    <property type="reaction ID" value="UER00087"/>
</dbReference>
<keyword evidence="4 8" id="KW-0521">NADP</keyword>
<keyword evidence="3 8" id="KW-0028">Amino-acid biosynthesis</keyword>